<name>A0A3B0X8S0_9ZZZZ</name>
<protein>
    <recommendedName>
        <fullName evidence="3">OmpA-like domain-containing protein</fullName>
    </recommendedName>
</protein>
<sequence length="272" mass="31252">MFFKKRLIAISIACAVLGACTTTSSIIESNKITVATGFTNDVKDCEFTQRDLSMPWKDREYWCAREERKKTLQHRNEIYAKERKNIEQTRAALKKTKKNLMMVIDEMGSSFDPSKRKINVAYNMKNIDKNDLINKVQLGSLFIPKQTHNKSIDIVEEKSTFLSIEDNKKTNPILKYVWFAEKTQVLGPKGHEYVKSLLSSLKNADHILLRGYMNNDEFQDDDQLILERISVARSLSVRKVLHVEGGIDKSKIKILHHKQGTSGRYVEVIVNG</sequence>
<evidence type="ECO:0000256" key="1">
    <source>
        <dbReference type="SAM" id="Coils"/>
    </source>
</evidence>
<feature type="coiled-coil region" evidence="1">
    <location>
        <begin position="69"/>
        <end position="99"/>
    </location>
</feature>
<accession>A0A3B0X8S0</accession>
<gene>
    <name evidence="2" type="ORF">MNBD_GAMMA08-311</name>
</gene>
<organism evidence="2">
    <name type="scientific">hydrothermal vent metagenome</name>
    <dbReference type="NCBI Taxonomy" id="652676"/>
    <lineage>
        <taxon>unclassified sequences</taxon>
        <taxon>metagenomes</taxon>
        <taxon>ecological metagenomes</taxon>
    </lineage>
</organism>
<evidence type="ECO:0000313" key="2">
    <source>
        <dbReference type="EMBL" id="VAW60970.1"/>
    </source>
</evidence>
<dbReference type="EMBL" id="UOFH01000169">
    <property type="protein sequence ID" value="VAW60970.1"/>
    <property type="molecule type" value="Genomic_DNA"/>
</dbReference>
<proteinExistence type="predicted"/>
<evidence type="ECO:0008006" key="3">
    <source>
        <dbReference type="Google" id="ProtNLM"/>
    </source>
</evidence>
<reference evidence="2" key="1">
    <citation type="submission" date="2018-06" db="EMBL/GenBank/DDBJ databases">
        <authorList>
            <person name="Zhirakovskaya E."/>
        </authorList>
    </citation>
    <scope>NUCLEOTIDE SEQUENCE</scope>
</reference>
<dbReference type="AlphaFoldDB" id="A0A3B0X8S0"/>
<dbReference type="PROSITE" id="PS51257">
    <property type="entry name" value="PROKAR_LIPOPROTEIN"/>
    <property type="match status" value="1"/>
</dbReference>
<keyword evidence="1" id="KW-0175">Coiled coil</keyword>